<comment type="subcellular location">
    <subcellularLocation>
        <location evidence="1">Membrane</location>
        <topology evidence="1">Multi-pass membrane protein</topology>
    </subcellularLocation>
</comment>
<evidence type="ECO:0000313" key="9">
    <source>
        <dbReference type="Proteomes" id="UP001416858"/>
    </source>
</evidence>
<keyword evidence="9" id="KW-1185">Reference proteome</keyword>
<dbReference type="CDD" id="cd03378">
    <property type="entry name" value="beta_CA_cladeC"/>
    <property type="match status" value="1"/>
</dbReference>
<feature type="transmembrane region" description="Helical" evidence="6">
    <location>
        <begin position="368"/>
        <end position="385"/>
    </location>
</feature>
<feature type="domain" description="SLC26A/SulP transporter" evidence="7">
    <location>
        <begin position="22"/>
        <end position="406"/>
    </location>
</feature>
<dbReference type="Gene3D" id="3.40.1050.10">
    <property type="entry name" value="Carbonic anhydrase"/>
    <property type="match status" value="1"/>
</dbReference>
<dbReference type="Proteomes" id="UP001416858">
    <property type="component" value="Unassembled WGS sequence"/>
</dbReference>
<gene>
    <name evidence="8" type="ORF">Rcae01_02278</name>
</gene>
<dbReference type="InterPro" id="IPR001765">
    <property type="entry name" value="Carbonic_anhydrase"/>
</dbReference>
<dbReference type="SMART" id="SM00947">
    <property type="entry name" value="Pro_CA"/>
    <property type="match status" value="1"/>
</dbReference>
<evidence type="ECO:0000259" key="7">
    <source>
        <dbReference type="Pfam" id="PF00916"/>
    </source>
</evidence>
<protein>
    <recommendedName>
        <fullName evidence="7">SLC26A/SulP transporter domain-containing protein</fullName>
    </recommendedName>
</protein>
<dbReference type="InterPro" id="IPR001902">
    <property type="entry name" value="SLC26A/SulP_fam"/>
</dbReference>
<evidence type="ECO:0000256" key="2">
    <source>
        <dbReference type="ARBA" id="ARBA00006217"/>
    </source>
</evidence>
<reference evidence="8 9" key="1">
    <citation type="submission" date="2024-02" db="EMBL/GenBank/DDBJ databases">
        <title>Rhodopirellula caenicola NBRC 110016.</title>
        <authorList>
            <person name="Ichikawa N."/>
            <person name="Katano-Makiyama Y."/>
            <person name="Hidaka K."/>
        </authorList>
    </citation>
    <scope>NUCLEOTIDE SEQUENCE [LARGE SCALE GENOMIC DNA]</scope>
    <source>
        <strain evidence="8 9">NBRC 110016</strain>
    </source>
</reference>
<feature type="transmembrane region" description="Helical" evidence="6">
    <location>
        <begin position="51"/>
        <end position="69"/>
    </location>
</feature>
<keyword evidence="4 6" id="KW-1133">Transmembrane helix</keyword>
<dbReference type="Pfam" id="PF00916">
    <property type="entry name" value="Sulfate_transp"/>
    <property type="match status" value="1"/>
</dbReference>
<dbReference type="EMBL" id="BAABRO010000004">
    <property type="protein sequence ID" value="GAA5506825.1"/>
    <property type="molecule type" value="Genomic_DNA"/>
</dbReference>
<evidence type="ECO:0000256" key="5">
    <source>
        <dbReference type="ARBA" id="ARBA00023136"/>
    </source>
</evidence>
<comment type="similarity">
    <text evidence="2">Belongs to the beta-class carbonic anhydrase family.</text>
</comment>
<evidence type="ECO:0000256" key="6">
    <source>
        <dbReference type="SAM" id="Phobius"/>
    </source>
</evidence>
<proteinExistence type="inferred from homology"/>
<keyword evidence="5 6" id="KW-0472">Membrane</keyword>
<dbReference type="RefSeq" id="WP_345683735.1">
    <property type="nucleotide sequence ID" value="NZ_BAABRO010000004.1"/>
</dbReference>
<feature type="transmembrane region" description="Helical" evidence="6">
    <location>
        <begin position="208"/>
        <end position="227"/>
    </location>
</feature>
<feature type="transmembrane region" description="Helical" evidence="6">
    <location>
        <begin position="343"/>
        <end position="361"/>
    </location>
</feature>
<dbReference type="InterPro" id="IPR011547">
    <property type="entry name" value="SLC26A/SulP_dom"/>
</dbReference>
<name>A0ABP9VR88_9BACT</name>
<sequence length="767" mass="81102">MSNSQPPRSGAATSLFSPKTLPKDFLSGIVVFLVALPLCLGIAIASDAPPFAGVLAGIIGGIVVGALSGSHTSVSGPAAGLTAIVAAQIATLGSFEAFLLAVIVGGVLQIGLGIARAGALSAFFPSSVIKGLLAAIGVILILKQIPHIVGHDNDPEGEMAFSQPDNENTFTELLSTFAGDIHQGALVVGVLSILVLLMWEKIKPLKRSVVPGPLVVVLLGVAVSLYLRTLGGAWEITSTHLVQFPVAESPSAFFSFFTTPDYSQFTNPAIYIAGVTIAIVASLETLLNLEAVDKLDPQQRNSPPSRELVAQGVGNVVAGLVGGLPVTSVIVRSSVNVDAGGKTKMSAIFHAVLLLLCAVFFPQYINMIPLSALAAILIVTGFKLASPKLFSQMWNQGRYQFAPFIITLVAIVMTDLLIGILIGLAVSVLFILNSNLRRPIRRVVETHLDGDIMHVELANQVSFLNRAALHKLLLESPRGTHLLIDASESDYIDPDILSLIRDYKNNTAPARGVTVSLKGFRDKYQLQDEIQFADYSTRELQDRVTPEQVLSILREGNRRFVSGNRLSRDFGRQVNATASGQTPLAAVLSCIDSRVPAELVLDVGLGDIFSVRVAGNVIGTKSLGSIEYAVTVAGVKLVLVMGHTRCGAVTAAADLLSTNQDVTRATGCPHLHAIITEIEPSVDRDEYRAANAQGASHVEAVVDQVAVRNVMQTVVKIVNRSEAIAAAVASGQLMVVGAIYDVASGNIRFLDDEGQERTVLATAAQHA</sequence>
<feature type="transmembrane region" description="Helical" evidence="6">
    <location>
        <begin position="81"/>
        <end position="108"/>
    </location>
</feature>
<dbReference type="SUPFAM" id="SSF53056">
    <property type="entry name" value="beta-carbonic anhydrase, cab"/>
    <property type="match status" value="1"/>
</dbReference>
<feature type="transmembrane region" description="Helical" evidence="6">
    <location>
        <begin position="25"/>
        <end position="44"/>
    </location>
</feature>
<evidence type="ECO:0000256" key="1">
    <source>
        <dbReference type="ARBA" id="ARBA00004141"/>
    </source>
</evidence>
<evidence type="ECO:0000256" key="4">
    <source>
        <dbReference type="ARBA" id="ARBA00022989"/>
    </source>
</evidence>
<evidence type="ECO:0000313" key="8">
    <source>
        <dbReference type="EMBL" id="GAA5506825.1"/>
    </source>
</evidence>
<comment type="caution">
    <text evidence="8">The sequence shown here is derived from an EMBL/GenBank/DDBJ whole genome shotgun (WGS) entry which is preliminary data.</text>
</comment>
<dbReference type="PANTHER" id="PTHR11814">
    <property type="entry name" value="SULFATE TRANSPORTER"/>
    <property type="match status" value="1"/>
</dbReference>
<keyword evidence="3 6" id="KW-0812">Transmembrane</keyword>
<feature type="transmembrane region" description="Helical" evidence="6">
    <location>
        <begin position="405"/>
        <end position="432"/>
    </location>
</feature>
<dbReference type="Pfam" id="PF00484">
    <property type="entry name" value="Pro_CA"/>
    <property type="match status" value="1"/>
</dbReference>
<feature type="transmembrane region" description="Helical" evidence="6">
    <location>
        <begin position="120"/>
        <end position="142"/>
    </location>
</feature>
<feature type="transmembrane region" description="Helical" evidence="6">
    <location>
        <begin position="269"/>
        <end position="287"/>
    </location>
</feature>
<evidence type="ECO:0000256" key="3">
    <source>
        <dbReference type="ARBA" id="ARBA00022692"/>
    </source>
</evidence>
<feature type="transmembrane region" description="Helical" evidence="6">
    <location>
        <begin position="308"/>
        <end position="331"/>
    </location>
</feature>
<organism evidence="8 9">
    <name type="scientific">Novipirellula caenicola</name>
    <dbReference type="NCBI Taxonomy" id="1536901"/>
    <lineage>
        <taxon>Bacteria</taxon>
        <taxon>Pseudomonadati</taxon>
        <taxon>Planctomycetota</taxon>
        <taxon>Planctomycetia</taxon>
        <taxon>Pirellulales</taxon>
        <taxon>Pirellulaceae</taxon>
        <taxon>Novipirellula</taxon>
    </lineage>
</organism>
<dbReference type="InterPro" id="IPR036874">
    <property type="entry name" value="Carbonic_anhydrase_sf"/>
</dbReference>
<accession>A0ABP9VR88</accession>
<feature type="transmembrane region" description="Helical" evidence="6">
    <location>
        <begin position="181"/>
        <end position="199"/>
    </location>
</feature>